<sequence length="114" mass="12829">MDKRILTMQKEILKNLLIITGFSVLVGCIPAVIYVLFAFHGNWPYAQVIVLISKLPPLNHGTFYAVFILYLFKPCRKAVVKMLMDLKSILIKALPICWSSNSTDTVVMSAINVN</sequence>
<dbReference type="AlphaFoldDB" id="A0A1I8ALK5"/>
<name>A0A1I8ALK5_9BILA</name>
<reference evidence="3" key="1">
    <citation type="submission" date="2016-11" db="UniProtKB">
        <authorList>
            <consortium name="WormBaseParasite"/>
        </authorList>
    </citation>
    <scope>IDENTIFICATION</scope>
</reference>
<evidence type="ECO:0000313" key="3">
    <source>
        <dbReference type="WBParaSite" id="L893_g721.t1"/>
    </source>
</evidence>
<feature type="transmembrane region" description="Helical" evidence="1">
    <location>
        <begin position="45"/>
        <end position="72"/>
    </location>
</feature>
<keyword evidence="1" id="KW-1133">Transmembrane helix</keyword>
<dbReference type="Proteomes" id="UP000095287">
    <property type="component" value="Unplaced"/>
</dbReference>
<keyword evidence="1" id="KW-0472">Membrane</keyword>
<dbReference type="Pfam" id="PF10318">
    <property type="entry name" value="7TM_GPCR_Srh"/>
    <property type="match status" value="1"/>
</dbReference>
<evidence type="ECO:0000256" key="1">
    <source>
        <dbReference type="SAM" id="Phobius"/>
    </source>
</evidence>
<keyword evidence="1" id="KW-0812">Transmembrane</keyword>
<organism evidence="2 3">
    <name type="scientific">Steinernema glaseri</name>
    <dbReference type="NCBI Taxonomy" id="37863"/>
    <lineage>
        <taxon>Eukaryota</taxon>
        <taxon>Metazoa</taxon>
        <taxon>Ecdysozoa</taxon>
        <taxon>Nematoda</taxon>
        <taxon>Chromadorea</taxon>
        <taxon>Rhabditida</taxon>
        <taxon>Tylenchina</taxon>
        <taxon>Panagrolaimomorpha</taxon>
        <taxon>Strongyloidoidea</taxon>
        <taxon>Steinernematidae</taxon>
        <taxon>Steinernema</taxon>
    </lineage>
</organism>
<evidence type="ECO:0000313" key="2">
    <source>
        <dbReference type="Proteomes" id="UP000095287"/>
    </source>
</evidence>
<proteinExistence type="predicted"/>
<protein>
    <submittedName>
        <fullName evidence="3">G_PROTEIN_RECEP_F1_2 domain-containing protein</fullName>
    </submittedName>
</protein>
<feature type="transmembrane region" description="Helical" evidence="1">
    <location>
        <begin position="12"/>
        <end position="39"/>
    </location>
</feature>
<dbReference type="InterPro" id="IPR019422">
    <property type="entry name" value="7TM_GPCR_serpentine_rcpt_Srh"/>
</dbReference>
<keyword evidence="2" id="KW-1185">Reference proteome</keyword>
<accession>A0A1I8ALK5</accession>
<dbReference type="WBParaSite" id="L893_g721.t1">
    <property type="protein sequence ID" value="L893_g721.t1"/>
    <property type="gene ID" value="L893_g721"/>
</dbReference>
<dbReference type="PROSITE" id="PS51257">
    <property type="entry name" value="PROKAR_LIPOPROTEIN"/>
    <property type="match status" value="1"/>
</dbReference>